<keyword evidence="7" id="KW-1185">Reference proteome</keyword>
<dbReference type="InterPro" id="IPR006139">
    <property type="entry name" value="D-isomer_2_OHA_DH_cat_dom"/>
</dbReference>
<evidence type="ECO:0000256" key="2">
    <source>
        <dbReference type="ARBA" id="ARBA00023027"/>
    </source>
</evidence>
<accession>A0ABT1X4H7</accession>
<evidence type="ECO:0000259" key="4">
    <source>
        <dbReference type="Pfam" id="PF00389"/>
    </source>
</evidence>
<evidence type="ECO:0000259" key="5">
    <source>
        <dbReference type="Pfam" id="PF02826"/>
    </source>
</evidence>
<keyword evidence="1 3" id="KW-0560">Oxidoreductase</keyword>
<dbReference type="PANTHER" id="PTHR10996:SF178">
    <property type="entry name" value="2-HYDROXYACID DEHYDROGENASE YGL185C-RELATED"/>
    <property type="match status" value="1"/>
</dbReference>
<dbReference type="EMBL" id="JANJOU010000009">
    <property type="protein sequence ID" value="MCR0983016.1"/>
    <property type="molecule type" value="Genomic_DNA"/>
</dbReference>
<evidence type="ECO:0000313" key="6">
    <source>
        <dbReference type="EMBL" id="MCR0983016.1"/>
    </source>
</evidence>
<protein>
    <submittedName>
        <fullName evidence="6">2-hydroxyacid dehydrogenase</fullName>
    </submittedName>
</protein>
<proteinExistence type="inferred from homology"/>
<dbReference type="InterPro" id="IPR036291">
    <property type="entry name" value="NAD(P)-bd_dom_sf"/>
</dbReference>
<feature type="domain" description="D-isomer specific 2-hydroxyacid dehydrogenase NAD-binding" evidence="5">
    <location>
        <begin position="107"/>
        <end position="282"/>
    </location>
</feature>
<evidence type="ECO:0000256" key="3">
    <source>
        <dbReference type="RuleBase" id="RU003719"/>
    </source>
</evidence>
<comment type="similarity">
    <text evidence="3">Belongs to the D-isomer specific 2-hydroxyacid dehydrogenase family.</text>
</comment>
<dbReference type="PANTHER" id="PTHR10996">
    <property type="entry name" value="2-HYDROXYACID DEHYDROGENASE-RELATED"/>
    <property type="match status" value="1"/>
</dbReference>
<evidence type="ECO:0000256" key="1">
    <source>
        <dbReference type="ARBA" id="ARBA00023002"/>
    </source>
</evidence>
<evidence type="ECO:0000313" key="7">
    <source>
        <dbReference type="Proteomes" id="UP001524642"/>
    </source>
</evidence>
<dbReference type="RefSeq" id="WP_257716680.1">
    <property type="nucleotide sequence ID" value="NZ_JANJOU010000009.1"/>
</dbReference>
<dbReference type="Gene3D" id="3.40.50.720">
    <property type="entry name" value="NAD(P)-binding Rossmann-like Domain"/>
    <property type="match status" value="2"/>
</dbReference>
<dbReference type="InterPro" id="IPR050223">
    <property type="entry name" value="D-isomer_2-hydroxyacid_DH"/>
</dbReference>
<dbReference type="Pfam" id="PF00389">
    <property type="entry name" value="2-Hacid_dh"/>
    <property type="match status" value="1"/>
</dbReference>
<dbReference type="Proteomes" id="UP001524642">
    <property type="component" value="Unassembled WGS sequence"/>
</dbReference>
<sequence>MKPVILMAPRLPQPLVARLEERYTVLGPLERSEAACLPPGADAARALVTLGTLRTDAALVAALPNLGLIHLYGTGFEGVDMAAAAARGIAVTNAGEANAEAVAEFAMGLVLASGRKIAEGDRYVREGRWSGNAIERLPLVPGLYGRRLGIYGLGAIGKRIAARAAAFGMEIAYHNRRVAEGVGYAYHDNLEALARWSDVLMVAVRAAPENRHAVNAAVLEALGPEGEVVNISRGSVVDTEALCDALERRAIAGAALDVFEDEPNVPERLRAIPNAVLTPHVAAYSASAQAAQRQLVWDNLEAFFAGRLLSSVVA</sequence>
<organism evidence="6 7">
    <name type="scientific">Roseomonas populi</name>
    <dbReference type="NCBI Taxonomy" id="3121582"/>
    <lineage>
        <taxon>Bacteria</taxon>
        <taxon>Pseudomonadati</taxon>
        <taxon>Pseudomonadota</taxon>
        <taxon>Alphaproteobacteria</taxon>
        <taxon>Acetobacterales</taxon>
        <taxon>Roseomonadaceae</taxon>
        <taxon>Roseomonas</taxon>
    </lineage>
</organism>
<feature type="domain" description="D-isomer specific 2-hydroxyacid dehydrogenase catalytic" evidence="4">
    <location>
        <begin position="39"/>
        <end position="313"/>
    </location>
</feature>
<dbReference type="CDD" id="cd12156">
    <property type="entry name" value="HPPR"/>
    <property type="match status" value="1"/>
</dbReference>
<comment type="caution">
    <text evidence="6">The sequence shown here is derived from an EMBL/GenBank/DDBJ whole genome shotgun (WGS) entry which is preliminary data.</text>
</comment>
<reference evidence="6 7" key="1">
    <citation type="submission" date="2022-06" db="EMBL/GenBank/DDBJ databases">
        <title>Roseomonas CN29.</title>
        <authorList>
            <person name="Cheng Y."/>
            <person name="He X."/>
        </authorList>
    </citation>
    <scope>NUCLEOTIDE SEQUENCE [LARGE SCALE GENOMIC DNA]</scope>
    <source>
        <strain evidence="6 7">CN29</strain>
    </source>
</reference>
<dbReference type="Pfam" id="PF02826">
    <property type="entry name" value="2-Hacid_dh_C"/>
    <property type="match status" value="1"/>
</dbReference>
<keyword evidence="2" id="KW-0520">NAD</keyword>
<dbReference type="SUPFAM" id="SSF52283">
    <property type="entry name" value="Formate/glycerate dehydrogenase catalytic domain-like"/>
    <property type="match status" value="1"/>
</dbReference>
<gene>
    <name evidence="6" type="ORF">NRP21_13250</name>
</gene>
<dbReference type="InterPro" id="IPR006140">
    <property type="entry name" value="D-isomer_DH_NAD-bd"/>
</dbReference>
<dbReference type="SUPFAM" id="SSF51735">
    <property type="entry name" value="NAD(P)-binding Rossmann-fold domains"/>
    <property type="match status" value="1"/>
</dbReference>
<name>A0ABT1X4H7_9PROT</name>